<keyword evidence="3" id="KW-1185">Reference proteome</keyword>
<evidence type="ECO:0000256" key="1">
    <source>
        <dbReference type="SAM" id="MobiDB-lite"/>
    </source>
</evidence>
<reference evidence="2 3" key="1">
    <citation type="submission" date="2016-02" db="EMBL/GenBank/DDBJ databases">
        <title>Complete genome of Sinomonas atrocyanea KCTC 3377.</title>
        <authorList>
            <person name="Kim K.M."/>
        </authorList>
    </citation>
    <scope>NUCLEOTIDE SEQUENCE [LARGE SCALE GENOMIC DNA]</scope>
    <source>
        <strain evidence="2 3">KCTC 3377</strain>
    </source>
</reference>
<organism evidence="2 3">
    <name type="scientific">Sinomonas atrocyanea</name>
    <dbReference type="NCBI Taxonomy" id="37927"/>
    <lineage>
        <taxon>Bacteria</taxon>
        <taxon>Bacillati</taxon>
        <taxon>Actinomycetota</taxon>
        <taxon>Actinomycetes</taxon>
        <taxon>Micrococcales</taxon>
        <taxon>Micrococcaceae</taxon>
        <taxon>Sinomonas</taxon>
    </lineage>
</organism>
<dbReference type="RefSeq" id="WP_066497953.1">
    <property type="nucleotide sequence ID" value="NZ_BJMO01000052.1"/>
</dbReference>
<evidence type="ECO:0000313" key="3">
    <source>
        <dbReference type="Proteomes" id="UP000070134"/>
    </source>
</evidence>
<name>A0A127A0X9_9MICC</name>
<dbReference type="STRING" id="37927.SA2016_2168"/>
<dbReference type="EMBL" id="CP014518">
    <property type="protein sequence ID" value="AMM32837.1"/>
    <property type="molecule type" value="Genomic_DNA"/>
</dbReference>
<dbReference type="Proteomes" id="UP000070134">
    <property type="component" value="Chromosome"/>
</dbReference>
<dbReference type="AlphaFoldDB" id="A0A127A0X9"/>
<evidence type="ECO:0008006" key="4">
    <source>
        <dbReference type="Google" id="ProtNLM"/>
    </source>
</evidence>
<gene>
    <name evidence="2" type="ORF">SA2016_2168</name>
</gene>
<proteinExistence type="predicted"/>
<evidence type="ECO:0000313" key="2">
    <source>
        <dbReference type="EMBL" id="AMM32837.1"/>
    </source>
</evidence>
<feature type="region of interest" description="Disordered" evidence="1">
    <location>
        <begin position="195"/>
        <end position="218"/>
    </location>
</feature>
<protein>
    <recommendedName>
        <fullName evidence="4">AbiEi antitoxin C-terminal domain-containing protein</fullName>
    </recommendedName>
</protein>
<accession>A0A127A0X9</accession>
<dbReference type="KEGG" id="satk:SA2016_2168"/>
<dbReference type="OrthoDB" id="4802815at2"/>
<sequence>MPDSLFPRGAGLGGPPVLTAGCPFSAVELQAMESDGVVRRILAQVYVPAAARATAQLRARALAQTLTPRVRERTVAGRMTAAWVLGCAPAPERPVMLVESTRRLARLGTGDRLLVHEVRFGDLDVVDIAGLRVTSGLRTAIDLALHSEERTALPVLRRLLDHPGLGLTPALVSAGLEAMPRQPHKERARRVLGCLGSPEGATPEGRPAGGPLERGPSC</sequence>